<dbReference type="Proteomes" id="UP001419268">
    <property type="component" value="Unassembled WGS sequence"/>
</dbReference>
<sequence length="210" mass="22248">MVLLICDMSSYLDAIDISQLSGAPARNGCGGAPAHKARRLAVAARPGEQSRRRLDRRKGATCRLQRRTSNGGRGRPATPARSESARRAAAAAEGADSRSARLQQQQQRQTSNGVLAVGDAEAAGGGAAVDEDDEQRLSLRTPARRGNVSAAAALARRNDAGEERQRCRQRRDSDGSKAMPARTRASTAATARAALGMAWRNGAVARYQTD</sequence>
<evidence type="ECO:0000313" key="2">
    <source>
        <dbReference type="EMBL" id="KAK9157006.1"/>
    </source>
</evidence>
<protein>
    <submittedName>
        <fullName evidence="2">Uncharacterized protein</fullName>
    </submittedName>
</protein>
<reference evidence="2 3" key="1">
    <citation type="submission" date="2024-01" db="EMBL/GenBank/DDBJ databases">
        <title>Genome assemblies of Stephania.</title>
        <authorList>
            <person name="Yang L."/>
        </authorList>
    </citation>
    <scope>NUCLEOTIDE SEQUENCE [LARGE SCALE GENOMIC DNA]</scope>
    <source>
        <strain evidence="2">JXDWG</strain>
        <tissue evidence="2">Leaf</tissue>
    </source>
</reference>
<dbReference type="AlphaFoldDB" id="A0AAP0KQW5"/>
<evidence type="ECO:0000313" key="3">
    <source>
        <dbReference type="Proteomes" id="UP001419268"/>
    </source>
</evidence>
<organism evidence="2 3">
    <name type="scientific">Stephania cephalantha</name>
    <dbReference type="NCBI Taxonomy" id="152367"/>
    <lineage>
        <taxon>Eukaryota</taxon>
        <taxon>Viridiplantae</taxon>
        <taxon>Streptophyta</taxon>
        <taxon>Embryophyta</taxon>
        <taxon>Tracheophyta</taxon>
        <taxon>Spermatophyta</taxon>
        <taxon>Magnoliopsida</taxon>
        <taxon>Ranunculales</taxon>
        <taxon>Menispermaceae</taxon>
        <taxon>Menispermoideae</taxon>
        <taxon>Cissampelideae</taxon>
        <taxon>Stephania</taxon>
    </lineage>
</organism>
<feature type="region of interest" description="Disordered" evidence="1">
    <location>
        <begin position="41"/>
        <end position="114"/>
    </location>
</feature>
<feature type="compositionally biased region" description="Basic residues" evidence="1">
    <location>
        <begin position="53"/>
        <end position="66"/>
    </location>
</feature>
<keyword evidence="3" id="KW-1185">Reference proteome</keyword>
<feature type="region of interest" description="Disordered" evidence="1">
    <location>
        <begin position="144"/>
        <end position="187"/>
    </location>
</feature>
<name>A0AAP0KQW5_9MAGN</name>
<proteinExistence type="predicted"/>
<accession>A0AAP0KQW5</accession>
<feature type="compositionally biased region" description="Basic and acidic residues" evidence="1">
    <location>
        <begin position="156"/>
        <end position="175"/>
    </location>
</feature>
<feature type="compositionally biased region" description="Low complexity" evidence="1">
    <location>
        <begin position="144"/>
        <end position="155"/>
    </location>
</feature>
<feature type="compositionally biased region" description="Low complexity" evidence="1">
    <location>
        <begin position="100"/>
        <end position="109"/>
    </location>
</feature>
<gene>
    <name evidence="2" type="ORF">Scep_003580</name>
</gene>
<evidence type="ECO:0000256" key="1">
    <source>
        <dbReference type="SAM" id="MobiDB-lite"/>
    </source>
</evidence>
<dbReference type="EMBL" id="JBBNAG010000002">
    <property type="protein sequence ID" value="KAK9157006.1"/>
    <property type="molecule type" value="Genomic_DNA"/>
</dbReference>
<feature type="compositionally biased region" description="Low complexity" evidence="1">
    <location>
        <begin position="75"/>
        <end position="94"/>
    </location>
</feature>
<comment type="caution">
    <text evidence="2">The sequence shown here is derived from an EMBL/GenBank/DDBJ whole genome shotgun (WGS) entry which is preliminary data.</text>
</comment>